<proteinExistence type="predicted"/>
<evidence type="ECO:0000313" key="2">
    <source>
        <dbReference type="Proteomes" id="UP000809529"/>
    </source>
</evidence>
<dbReference type="Proteomes" id="UP000809529">
    <property type="component" value="Unassembled WGS sequence"/>
</dbReference>
<keyword evidence="2" id="KW-1185">Reference proteome</keyword>
<protein>
    <submittedName>
        <fullName evidence="1">Uncharacterized protein</fullName>
    </submittedName>
</protein>
<accession>A0ABS1ZM00</accession>
<dbReference type="EMBL" id="JAAEBW010000010">
    <property type="protein sequence ID" value="MBM1196915.1"/>
    <property type="molecule type" value="Genomic_DNA"/>
</dbReference>
<name>A0ABS1ZM00_9PSED</name>
<gene>
    <name evidence="1" type="ORF">GYN02_17260</name>
</gene>
<comment type="caution">
    <text evidence="1">The sequence shown here is derived from an EMBL/GenBank/DDBJ whole genome shotgun (WGS) entry which is preliminary data.</text>
</comment>
<reference evidence="1 2" key="1">
    <citation type="submission" date="2020-01" db="EMBL/GenBank/DDBJ databases">
        <title>Comparative genomics of meat spoilage bacteria.</title>
        <authorList>
            <person name="Hilgarth M."/>
            <person name="Vogel R.F."/>
        </authorList>
    </citation>
    <scope>NUCLEOTIDE SEQUENCE [LARGE SCALE GENOMIC DNA]</scope>
    <source>
        <strain evidence="1 2">TMW2.2077</strain>
    </source>
</reference>
<dbReference type="RefSeq" id="WP_059761381.1">
    <property type="nucleotide sequence ID" value="NZ_JAAEBW010000010.1"/>
</dbReference>
<organism evidence="1 2">
    <name type="scientific">Pseudomonas weihenstephanensis</name>
    <dbReference type="NCBI Taxonomy" id="1608994"/>
    <lineage>
        <taxon>Bacteria</taxon>
        <taxon>Pseudomonadati</taxon>
        <taxon>Pseudomonadota</taxon>
        <taxon>Gammaproteobacteria</taxon>
        <taxon>Pseudomonadales</taxon>
        <taxon>Pseudomonadaceae</taxon>
        <taxon>Pseudomonas</taxon>
    </lineage>
</organism>
<evidence type="ECO:0000313" key="1">
    <source>
        <dbReference type="EMBL" id="MBM1196915.1"/>
    </source>
</evidence>
<sequence length="119" mass="13874">MSKLFENYLSDPGCYARLESHFFCFFQDLIEQIGLNEGRFNFPFYKTCFSNGVPFFDGNPIFSAKDNQSGKTLRVVLDEQSDRVTSFYDNHEGREFVIVGSILMLSFIKKEIVNWLKEI</sequence>